<dbReference type="PANTHER" id="PTHR16222">
    <property type="entry name" value="ADP-RIBOSYLGLYCOHYDROLASE"/>
    <property type="match status" value="1"/>
</dbReference>
<evidence type="ECO:0000313" key="4">
    <source>
        <dbReference type="EMBL" id="EHY88282.1"/>
    </source>
</evidence>
<feature type="binding site" evidence="3">
    <location>
        <position position="71"/>
    </location>
    <ligand>
        <name>Mg(2+)</name>
        <dbReference type="ChEBI" id="CHEBI:18420"/>
        <label>1</label>
    </ligand>
</feature>
<evidence type="ECO:0000313" key="5">
    <source>
        <dbReference type="Proteomes" id="UP000004705"/>
    </source>
</evidence>
<dbReference type="GO" id="GO:0016787">
    <property type="term" value="F:hydrolase activity"/>
    <property type="evidence" value="ECO:0007669"/>
    <property type="project" value="UniProtKB-KW"/>
</dbReference>
<dbReference type="PANTHER" id="PTHR16222:SF24">
    <property type="entry name" value="ADP-RIBOSYLHYDROLASE ARH3"/>
    <property type="match status" value="1"/>
</dbReference>
<keyword evidence="3" id="KW-0460">Magnesium</keyword>
<dbReference type="AlphaFoldDB" id="H8G6D9"/>
<feature type="binding site" evidence="3">
    <location>
        <position position="72"/>
    </location>
    <ligand>
        <name>Mg(2+)</name>
        <dbReference type="ChEBI" id="CHEBI:18420"/>
        <label>1</label>
    </ligand>
</feature>
<sequence length="360" mass="37581">MRTSDRGVWGNIVIDLIDTDRVRGCLLAGAAGDALGAPVEFDSWSRIEHDFGSRGITGYTAQRGFGFGAITDDTQMTLFTLEGLLRARERGTDPVDEVRTAYLDWFATQGGDVPHRTGELVHDRRLHARRAPGLTCLSALEALAVGKAAVNDSKGCGGVMRVAPVALVAEPGAPDWAIFTLAAELARLTHHHPSGFLPAGVLAVMVRALLGTASVEQALDAGLTSLRENAGAEERAETERALHDAVASARGGTPPPGRIEQHLGGGWTGESALAIAVCAALCASDLRDGVRVAVNHSGDSDSTGAIAGNLLGARDGVAAIPPEWLDRLECRDLVEKLAEQVARVRGRAALRGCSGPGPGC</sequence>
<dbReference type="HOGENOM" id="CLU_024566_7_1_11"/>
<keyword evidence="2" id="KW-0378">Hydrolase</keyword>
<dbReference type="InterPro" id="IPR036705">
    <property type="entry name" value="Ribosyl_crysJ1_sf"/>
</dbReference>
<reference evidence="4 5" key="1">
    <citation type="journal article" date="2012" name="Stand. Genomic Sci.">
        <title>Genome sequence of the soil bacterium Saccharomonospora azurea type strain (NA-128(T)).</title>
        <authorList>
            <person name="Klenk H.P."/>
            <person name="Held B."/>
            <person name="Lucas S."/>
            <person name="Lapidus A."/>
            <person name="Copeland A."/>
            <person name="Hammon N."/>
            <person name="Pitluck S."/>
            <person name="Goodwin L.A."/>
            <person name="Han C."/>
            <person name="Tapia R."/>
            <person name="Brambilla E.M."/>
            <person name="Potter G."/>
            <person name="Land M."/>
            <person name="Ivanova N."/>
            <person name="Rohde M."/>
            <person name="Goker M."/>
            <person name="Detter J.C."/>
            <person name="Kyrpides N.C."/>
            <person name="Woyke T."/>
        </authorList>
    </citation>
    <scope>NUCLEOTIDE SEQUENCE [LARGE SCALE GENOMIC DNA]</scope>
    <source>
        <strain evidence="4 5">NA-128</strain>
    </source>
</reference>
<comment type="cofactor">
    <cofactor evidence="3">
        <name>Mg(2+)</name>
        <dbReference type="ChEBI" id="CHEBI:18420"/>
    </cofactor>
    <text evidence="3">Binds 2 magnesium ions per subunit.</text>
</comment>
<organism evidence="4 5">
    <name type="scientific">Saccharomonospora azurea NA-128</name>
    <dbReference type="NCBI Taxonomy" id="882081"/>
    <lineage>
        <taxon>Bacteria</taxon>
        <taxon>Bacillati</taxon>
        <taxon>Actinomycetota</taxon>
        <taxon>Actinomycetes</taxon>
        <taxon>Pseudonocardiales</taxon>
        <taxon>Pseudonocardiaceae</taxon>
        <taxon>Saccharomonospora</taxon>
    </lineage>
</organism>
<feature type="binding site" evidence="3">
    <location>
        <position position="299"/>
    </location>
    <ligand>
        <name>Mg(2+)</name>
        <dbReference type="ChEBI" id="CHEBI:18420"/>
        <label>1</label>
    </ligand>
</feature>
<dbReference type="EMBL" id="CM001466">
    <property type="protein sequence ID" value="EHY88282.1"/>
    <property type="molecule type" value="Genomic_DNA"/>
</dbReference>
<protein>
    <submittedName>
        <fullName evidence="4">ADP-ribosylglycohydrolase</fullName>
    </submittedName>
</protein>
<evidence type="ECO:0000256" key="2">
    <source>
        <dbReference type="ARBA" id="ARBA00022801"/>
    </source>
</evidence>
<dbReference type="SUPFAM" id="SSF101478">
    <property type="entry name" value="ADP-ribosylglycohydrolase"/>
    <property type="match status" value="1"/>
</dbReference>
<evidence type="ECO:0000256" key="1">
    <source>
        <dbReference type="ARBA" id="ARBA00010702"/>
    </source>
</evidence>
<dbReference type="InterPro" id="IPR050792">
    <property type="entry name" value="ADP-ribosylglycohydrolase"/>
</dbReference>
<dbReference type="Proteomes" id="UP000004705">
    <property type="component" value="Chromosome"/>
</dbReference>
<evidence type="ECO:0000256" key="3">
    <source>
        <dbReference type="PIRSR" id="PIRSR605502-1"/>
    </source>
</evidence>
<gene>
    <name evidence="4" type="ORF">SacazDRAFT_01352</name>
</gene>
<feature type="binding site" evidence="3">
    <location>
        <position position="301"/>
    </location>
    <ligand>
        <name>Mg(2+)</name>
        <dbReference type="ChEBI" id="CHEBI:18420"/>
        <label>1</label>
    </ligand>
</feature>
<accession>H8G6D9</accession>
<name>H8G6D9_9PSEU</name>
<feature type="binding site" evidence="3">
    <location>
        <position position="73"/>
    </location>
    <ligand>
        <name>Mg(2+)</name>
        <dbReference type="ChEBI" id="CHEBI:18420"/>
        <label>1</label>
    </ligand>
</feature>
<dbReference type="Gene3D" id="1.10.4080.10">
    <property type="entry name" value="ADP-ribosylation/Crystallin J1"/>
    <property type="match status" value="1"/>
</dbReference>
<feature type="binding site" evidence="3">
    <location>
        <position position="302"/>
    </location>
    <ligand>
        <name>Mg(2+)</name>
        <dbReference type="ChEBI" id="CHEBI:18420"/>
        <label>2</label>
    </ligand>
</feature>
<keyword evidence="5" id="KW-1185">Reference proteome</keyword>
<dbReference type="Pfam" id="PF03747">
    <property type="entry name" value="ADP_ribosyl_GH"/>
    <property type="match status" value="1"/>
</dbReference>
<keyword evidence="3" id="KW-0479">Metal-binding</keyword>
<dbReference type="InterPro" id="IPR005502">
    <property type="entry name" value="Ribosyl_crysJ1"/>
</dbReference>
<dbReference type="GO" id="GO:0046872">
    <property type="term" value="F:metal ion binding"/>
    <property type="evidence" value="ECO:0007669"/>
    <property type="project" value="UniProtKB-KW"/>
</dbReference>
<dbReference type="OrthoDB" id="4871367at2"/>
<proteinExistence type="inferred from homology"/>
<comment type="similarity">
    <text evidence="1">Belongs to the ADP-ribosylglycohydrolase family.</text>
</comment>